<dbReference type="Proteomes" id="UP000317909">
    <property type="component" value="Chromosome"/>
</dbReference>
<keyword evidence="2" id="KW-0472">Membrane</keyword>
<feature type="transmembrane region" description="Helical" evidence="2">
    <location>
        <begin position="119"/>
        <end position="138"/>
    </location>
</feature>
<protein>
    <recommendedName>
        <fullName evidence="5">MotA/TolQ/ExbB proton channel domain-containing protein</fullName>
    </recommendedName>
</protein>
<dbReference type="EMBL" id="CP036339">
    <property type="protein sequence ID" value="QDT74681.1"/>
    <property type="molecule type" value="Genomic_DNA"/>
</dbReference>
<evidence type="ECO:0000313" key="3">
    <source>
        <dbReference type="EMBL" id="QDT74681.1"/>
    </source>
</evidence>
<gene>
    <name evidence="3" type="ORF">I41_38790</name>
</gene>
<keyword evidence="2" id="KW-1133">Transmembrane helix</keyword>
<keyword evidence="2" id="KW-0812">Transmembrane</keyword>
<name>A0A517U228_9BACT</name>
<dbReference type="AlphaFoldDB" id="A0A517U228"/>
<reference evidence="3 4" key="1">
    <citation type="submission" date="2019-02" db="EMBL/GenBank/DDBJ databases">
        <title>Deep-cultivation of Planctomycetes and their phenomic and genomic characterization uncovers novel biology.</title>
        <authorList>
            <person name="Wiegand S."/>
            <person name="Jogler M."/>
            <person name="Boedeker C."/>
            <person name="Pinto D."/>
            <person name="Vollmers J."/>
            <person name="Rivas-Marin E."/>
            <person name="Kohn T."/>
            <person name="Peeters S.H."/>
            <person name="Heuer A."/>
            <person name="Rast P."/>
            <person name="Oberbeckmann S."/>
            <person name="Bunk B."/>
            <person name="Jeske O."/>
            <person name="Meyerdierks A."/>
            <person name="Storesund J.E."/>
            <person name="Kallscheuer N."/>
            <person name="Luecker S."/>
            <person name="Lage O.M."/>
            <person name="Pohl T."/>
            <person name="Merkel B.J."/>
            <person name="Hornburger P."/>
            <person name="Mueller R.-W."/>
            <person name="Bruemmer F."/>
            <person name="Labrenz M."/>
            <person name="Spormann A.M."/>
            <person name="Op den Camp H."/>
            <person name="Overmann J."/>
            <person name="Amann R."/>
            <person name="Jetten M.S.M."/>
            <person name="Mascher T."/>
            <person name="Medema M.H."/>
            <person name="Devos D.P."/>
            <person name="Kaster A.-K."/>
            <person name="Ovreas L."/>
            <person name="Rohde M."/>
            <person name="Galperin M.Y."/>
            <person name="Jogler C."/>
        </authorList>
    </citation>
    <scope>NUCLEOTIDE SEQUENCE [LARGE SCALE GENOMIC DNA]</scope>
    <source>
        <strain evidence="3 4">I41</strain>
    </source>
</reference>
<feature type="transmembrane region" description="Helical" evidence="2">
    <location>
        <begin position="16"/>
        <end position="39"/>
    </location>
</feature>
<evidence type="ECO:0000256" key="2">
    <source>
        <dbReference type="SAM" id="Phobius"/>
    </source>
</evidence>
<keyword evidence="4" id="KW-1185">Reference proteome</keyword>
<sequence>MIENLFNSVRNLSDHWAVVIGISVVFFVVQTILSMKVYAQAWDQNRLLRQLRREFDEGETGRPLPEDAIDDFDWLEWVLTAFPASGEQRRPAHFNRDTALHELDTRIASDWSYLLLQRMGVMAPLLGVVLTVIGFYWLKVDDAGEQSLQTILVSVTPLISGVGAGAVLALLNQFLLQIVGGRLERLRMSARTWFDAVIWPSVNVESPDRAANTISSIETFASLLVGAAQRHAESSEQIKASAASLKLATSQFDQVVGAIQDELKDLPGALAVIRDATAASAQSLLELVPTGTRAVANLDVSVAAFRTTIDQQFAEAAKIHLEASKSLDVAVEQMRRLLEQSASPNGAVDELDQSWIADRPR</sequence>
<evidence type="ECO:0000256" key="1">
    <source>
        <dbReference type="SAM" id="MobiDB-lite"/>
    </source>
</evidence>
<evidence type="ECO:0000313" key="4">
    <source>
        <dbReference type="Proteomes" id="UP000317909"/>
    </source>
</evidence>
<dbReference type="OrthoDB" id="9824098at2"/>
<evidence type="ECO:0008006" key="5">
    <source>
        <dbReference type="Google" id="ProtNLM"/>
    </source>
</evidence>
<dbReference type="KEGG" id="llh:I41_38790"/>
<feature type="region of interest" description="Disordered" evidence="1">
    <location>
        <begin position="342"/>
        <end position="361"/>
    </location>
</feature>
<accession>A0A517U228</accession>
<proteinExistence type="predicted"/>
<dbReference type="RefSeq" id="WP_145434425.1">
    <property type="nucleotide sequence ID" value="NZ_CP036339.1"/>
</dbReference>
<organism evidence="3 4">
    <name type="scientific">Lacipirellula limnantheis</name>
    <dbReference type="NCBI Taxonomy" id="2528024"/>
    <lineage>
        <taxon>Bacteria</taxon>
        <taxon>Pseudomonadati</taxon>
        <taxon>Planctomycetota</taxon>
        <taxon>Planctomycetia</taxon>
        <taxon>Pirellulales</taxon>
        <taxon>Lacipirellulaceae</taxon>
        <taxon>Lacipirellula</taxon>
    </lineage>
</organism>
<feature type="transmembrane region" description="Helical" evidence="2">
    <location>
        <begin position="158"/>
        <end position="179"/>
    </location>
</feature>